<evidence type="ECO:0000313" key="1">
    <source>
        <dbReference type="EMBL" id="KAK9323045.1"/>
    </source>
</evidence>
<name>A0ACC3TPB3_9ASCO</name>
<reference evidence="2" key="1">
    <citation type="journal article" date="2024" name="Front. Bioeng. Biotechnol.">
        <title>Genome-scale model development and genomic sequencing of the oleaginous clade Lipomyces.</title>
        <authorList>
            <person name="Czajka J.J."/>
            <person name="Han Y."/>
            <person name="Kim J."/>
            <person name="Mondo S.J."/>
            <person name="Hofstad B.A."/>
            <person name="Robles A."/>
            <person name="Haridas S."/>
            <person name="Riley R."/>
            <person name="LaButti K."/>
            <person name="Pangilinan J."/>
            <person name="Andreopoulos W."/>
            <person name="Lipzen A."/>
            <person name="Yan J."/>
            <person name="Wang M."/>
            <person name="Ng V."/>
            <person name="Grigoriev I.V."/>
            <person name="Spatafora J.W."/>
            <person name="Magnuson J.K."/>
            <person name="Baker S.E."/>
            <person name="Pomraning K.R."/>
        </authorList>
    </citation>
    <scope>NUCLEOTIDE SEQUENCE [LARGE SCALE GENOMIC DNA]</scope>
    <source>
        <strain evidence="2">CBS 10300</strain>
    </source>
</reference>
<protein>
    <submittedName>
        <fullName evidence="1">FAD dependent oxidoreductase</fullName>
    </submittedName>
</protein>
<evidence type="ECO:0000313" key="2">
    <source>
        <dbReference type="Proteomes" id="UP001489719"/>
    </source>
</evidence>
<proteinExistence type="predicted"/>
<sequence length="354" mass="38981">MPDAKKIVVIGAGVAGLTSALQLSKNGYDVTVVAKFMPGDYDIEYTSPWAGANWMSFVKDNERLANYDRITYRVFQKLVKECPDAGIWPQRCITYVRPEDLKKESDLLGGLLDARPWFADLVENFTTLDPLTLPKGYSHGIAYDSVCINVQVYLPWLQSQCLANGVKIKAVTLKHIKEAVNLHWSGHKADLVVNCTGLFASKLGGVMDSKMYPGRGQTVLVRNHAPAMYNVSGTEDGEDELTYIMSRPGGGTILGGCYQKGNWNGAVDPNLAERIIKRSLELCPELEKEFPLDIVRHNVGLRPSREGGPRVELEDLDGVGKVVHNYGAGGAGYQSSYGMADHVVELVELAFKER</sequence>
<gene>
    <name evidence="1" type="ORF">V1517DRAFT_321713</name>
</gene>
<dbReference type="EMBL" id="MU970067">
    <property type="protein sequence ID" value="KAK9323045.1"/>
    <property type="molecule type" value="Genomic_DNA"/>
</dbReference>
<keyword evidence="2" id="KW-1185">Reference proteome</keyword>
<dbReference type="Proteomes" id="UP001489719">
    <property type="component" value="Unassembled WGS sequence"/>
</dbReference>
<accession>A0ACC3TPB3</accession>
<comment type="caution">
    <text evidence="1">The sequence shown here is derived from an EMBL/GenBank/DDBJ whole genome shotgun (WGS) entry which is preliminary data.</text>
</comment>
<organism evidence="1 2">
    <name type="scientific">Lipomyces orientalis</name>
    <dbReference type="NCBI Taxonomy" id="1233043"/>
    <lineage>
        <taxon>Eukaryota</taxon>
        <taxon>Fungi</taxon>
        <taxon>Dikarya</taxon>
        <taxon>Ascomycota</taxon>
        <taxon>Saccharomycotina</taxon>
        <taxon>Lipomycetes</taxon>
        <taxon>Lipomycetales</taxon>
        <taxon>Lipomycetaceae</taxon>
        <taxon>Lipomyces</taxon>
    </lineage>
</organism>